<dbReference type="Proteomes" id="UP000465062">
    <property type="component" value="Chromosome"/>
</dbReference>
<reference evidence="2 3" key="1">
    <citation type="submission" date="2019-06" db="EMBL/GenBank/DDBJ databases">
        <title>An operon consisting of a P-type ATPase gene and a transcriptional regular gene given the different cadmium resistance in Bacillus vietamensis 151-6 and Bacillus marisflavi 151-25.</title>
        <authorList>
            <person name="Yu X."/>
        </authorList>
    </citation>
    <scope>NUCLEOTIDE SEQUENCE [LARGE SCALE GENOMIC DNA]</scope>
    <source>
        <strain evidence="2 3">151-6</strain>
    </source>
</reference>
<dbReference type="SMART" id="SM00507">
    <property type="entry name" value="HNHc"/>
    <property type="match status" value="1"/>
</dbReference>
<proteinExistence type="predicted"/>
<accession>A0A6I6UUU5</accession>
<dbReference type="Pfam" id="PF01844">
    <property type="entry name" value="HNH"/>
    <property type="match status" value="1"/>
</dbReference>
<name>A0A6I6UUU5_9BACI</name>
<gene>
    <name evidence="2" type="ORF">FHE72_20400</name>
</gene>
<dbReference type="InterPro" id="IPR003615">
    <property type="entry name" value="HNH_nuc"/>
</dbReference>
<evidence type="ECO:0000259" key="1">
    <source>
        <dbReference type="SMART" id="SM00507"/>
    </source>
</evidence>
<protein>
    <recommendedName>
        <fullName evidence="1">HNH nuclease domain-containing protein</fullName>
    </recommendedName>
</protein>
<organism evidence="2 3">
    <name type="scientific">Rossellomorea vietnamensis</name>
    <dbReference type="NCBI Taxonomy" id="218284"/>
    <lineage>
        <taxon>Bacteria</taxon>
        <taxon>Bacillati</taxon>
        <taxon>Bacillota</taxon>
        <taxon>Bacilli</taxon>
        <taxon>Bacillales</taxon>
        <taxon>Bacillaceae</taxon>
        <taxon>Rossellomorea</taxon>
    </lineage>
</organism>
<dbReference type="Gene3D" id="1.10.30.50">
    <property type="match status" value="1"/>
</dbReference>
<dbReference type="InterPro" id="IPR002711">
    <property type="entry name" value="HNH"/>
</dbReference>
<dbReference type="GO" id="GO:0008270">
    <property type="term" value="F:zinc ion binding"/>
    <property type="evidence" value="ECO:0007669"/>
    <property type="project" value="InterPro"/>
</dbReference>
<feature type="domain" description="HNH nuclease" evidence="1">
    <location>
        <begin position="230"/>
        <end position="294"/>
    </location>
</feature>
<dbReference type="AlphaFoldDB" id="A0A6I6UUU5"/>
<evidence type="ECO:0000313" key="2">
    <source>
        <dbReference type="EMBL" id="QHE63899.1"/>
    </source>
</evidence>
<dbReference type="CDD" id="cd00085">
    <property type="entry name" value="HNHc"/>
    <property type="match status" value="1"/>
</dbReference>
<sequence length="318" mass="36870">MTSMFSKQKGRDYFIFQNPEIQEELTLLANNPKRNNSFWRTNYSNEKLMINPKYTGWTNNVKSFSWEVLSDLIAFKGLDKSVFIHNGTGIPKEIRNFFNAESLGRKEKVEISIIHEQVEYPARIEMDNQPSPRSRMVWKADFSNVIKRNFPNEYSTILDNEKSSDGIGAKLKFLKVRNAVNTYKIEFVVPVSGQLIQDDLEAEDTEYNGPQRAEGNAVMYYGRRYERDPINRILALEYHGHSCVACGFNFEEVYGERGKDYIEVHHVKPLSTLKAEMVIDPKKDLVPLCSNCHRMVHRKKDEVLSIEDLQGLLNVNMK</sequence>
<dbReference type="EMBL" id="CP047394">
    <property type="protein sequence ID" value="QHE63899.1"/>
    <property type="molecule type" value="Genomic_DNA"/>
</dbReference>
<dbReference type="KEGG" id="bvq:FHE72_20400"/>
<dbReference type="GO" id="GO:0003676">
    <property type="term" value="F:nucleic acid binding"/>
    <property type="evidence" value="ECO:0007669"/>
    <property type="project" value="InterPro"/>
</dbReference>
<evidence type="ECO:0000313" key="3">
    <source>
        <dbReference type="Proteomes" id="UP000465062"/>
    </source>
</evidence>
<dbReference type="GO" id="GO:0004519">
    <property type="term" value="F:endonuclease activity"/>
    <property type="evidence" value="ECO:0007669"/>
    <property type="project" value="InterPro"/>
</dbReference>